<dbReference type="EMBL" id="CM044704">
    <property type="protein sequence ID" value="KAI5668899.1"/>
    <property type="molecule type" value="Genomic_DNA"/>
</dbReference>
<gene>
    <name evidence="1" type="ORF">M9H77_18752</name>
</gene>
<sequence>MEDIYSFVFGATLENFTTQEGEEEGSQATFVTQVSCSPPLNRLSTLSLLESSRLLVFLLIFRLCRCFSSLGSDVICFSVVHRPSLSPCLSVGEVRELAVRKERERNRGRRLTVIPSRLRPVSEGYNSRSSFSLPSMPQRGSAAAQRLFSSLVT</sequence>
<dbReference type="Proteomes" id="UP001060085">
    <property type="component" value="Linkage Group LG04"/>
</dbReference>
<comment type="caution">
    <text evidence="1">The sequence shown here is derived from an EMBL/GenBank/DDBJ whole genome shotgun (WGS) entry which is preliminary data.</text>
</comment>
<proteinExistence type="predicted"/>
<organism evidence="1 2">
    <name type="scientific">Catharanthus roseus</name>
    <name type="common">Madagascar periwinkle</name>
    <name type="synonym">Vinca rosea</name>
    <dbReference type="NCBI Taxonomy" id="4058"/>
    <lineage>
        <taxon>Eukaryota</taxon>
        <taxon>Viridiplantae</taxon>
        <taxon>Streptophyta</taxon>
        <taxon>Embryophyta</taxon>
        <taxon>Tracheophyta</taxon>
        <taxon>Spermatophyta</taxon>
        <taxon>Magnoliopsida</taxon>
        <taxon>eudicotyledons</taxon>
        <taxon>Gunneridae</taxon>
        <taxon>Pentapetalae</taxon>
        <taxon>asterids</taxon>
        <taxon>lamiids</taxon>
        <taxon>Gentianales</taxon>
        <taxon>Apocynaceae</taxon>
        <taxon>Rauvolfioideae</taxon>
        <taxon>Vinceae</taxon>
        <taxon>Catharanthinae</taxon>
        <taxon>Catharanthus</taxon>
    </lineage>
</organism>
<accession>A0ACC0B8A9</accession>
<name>A0ACC0B8A9_CATRO</name>
<keyword evidence="2" id="KW-1185">Reference proteome</keyword>
<protein>
    <submittedName>
        <fullName evidence="1">Uncharacterized protein</fullName>
    </submittedName>
</protein>
<evidence type="ECO:0000313" key="2">
    <source>
        <dbReference type="Proteomes" id="UP001060085"/>
    </source>
</evidence>
<evidence type="ECO:0000313" key="1">
    <source>
        <dbReference type="EMBL" id="KAI5668899.1"/>
    </source>
</evidence>
<reference evidence="2" key="1">
    <citation type="journal article" date="2023" name="Nat. Plants">
        <title>Single-cell RNA sequencing provides a high-resolution roadmap for understanding the multicellular compartmentation of specialized metabolism.</title>
        <authorList>
            <person name="Sun S."/>
            <person name="Shen X."/>
            <person name="Li Y."/>
            <person name="Li Y."/>
            <person name="Wang S."/>
            <person name="Li R."/>
            <person name="Zhang H."/>
            <person name="Shen G."/>
            <person name="Guo B."/>
            <person name="Wei J."/>
            <person name="Xu J."/>
            <person name="St-Pierre B."/>
            <person name="Chen S."/>
            <person name="Sun C."/>
        </authorList>
    </citation>
    <scope>NUCLEOTIDE SEQUENCE [LARGE SCALE GENOMIC DNA]</scope>
</reference>